<keyword evidence="2" id="KW-0012">Acyltransferase</keyword>
<evidence type="ECO:0000259" key="1">
    <source>
        <dbReference type="Pfam" id="PF00814"/>
    </source>
</evidence>
<dbReference type="AlphaFoldDB" id="A0A9E8RVF5"/>
<dbReference type="GO" id="GO:0005829">
    <property type="term" value="C:cytosol"/>
    <property type="evidence" value="ECO:0007669"/>
    <property type="project" value="TreeGrafter"/>
</dbReference>
<evidence type="ECO:0000313" key="2">
    <source>
        <dbReference type="EMBL" id="WAA09239.1"/>
    </source>
</evidence>
<dbReference type="KEGG" id="faf:OE104_11730"/>
<dbReference type="PANTHER" id="PTHR11735:SF11">
    <property type="entry name" value="TRNA THREONYLCARBAMOYLADENOSINE BIOSYNTHESIS PROTEIN TSAB"/>
    <property type="match status" value="1"/>
</dbReference>
<dbReference type="Pfam" id="PF00814">
    <property type="entry name" value="TsaD"/>
    <property type="match status" value="1"/>
</dbReference>
<dbReference type="NCBIfam" id="TIGR03725">
    <property type="entry name" value="T6A_YeaZ"/>
    <property type="match status" value="1"/>
</dbReference>
<dbReference type="InterPro" id="IPR022496">
    <property type="entry name" value="T6A_TsaB"/>
</dbReference>
<name>A0A9E8RVF5_9BACI</name>
<dbReference type="GO" id="GO:0061711">
    <property type="term" value="F:tRNA N(6)-L-threonylcarbamoyladenine synthase activity"/>
    <property type="evidence" value="ECO:0007669"/>
    <property type="project" value="UniProtKB-EC"/>
</dbReference>
<sequence length="232" mass="25649">MNVLAIDTSTNVLGVGIVSEEKVIGEYITNIKRNHSTRVLPAIDYLLNDCGLHIKDINKIVVANGPGSYTGLRIGITIGKTLAWTLNVPLSGVSTLQLIAANGKYFDGVISPMIDARRGNIYTGLYEYSGGRWSSVFNDRHISSIEWAKKLKNSNENILFIGENISTHRTVFETELKGKVSFSPITLNNPRPGELGLIGMDLPEMAVHSFVPNYLRLAEAEAKWREKMGNRM</sequence>
<dbReference type="EC" id="2.3.1.234" evidence="2"/>
<protein>
    <submittedName>
        <fullName evidence="2">tRNA (Adenosine(37)-N6)-threonylcarbamoyltransferase complex dimerization subunit type 1 TsaB</fullName>
        <ecNumber evidence="2">2.3.1.234</ecNumber>
    </submittedName>
</protein>
<reference evidence="2" key="1">
    <citation type="submission" date="2022-09" db="EMBL/GenBank/DDBJ databases">
        <title>Complete Genomes of Fervidibacillus albus and Fervidibacillus halotolerans isolated from tidal flat sediments.</title>
        <authorList>
            <person name="Kwon K.K."/>
            <person name="Yang S.-H."/>
            <person name="Park M.J."/>
            <person name="Oh H.-M."/>
        </authorList>
    </citation>
    <scope>NUCLEOTIDE SEQUENCE</scope>
    <source>
        <strain evidence="2">MEBiC13591</strain>
    </source>
</reference>
<dbReference type="InterPro" id="IPR000905">
    <property type="entry name" value="Gcp-like_dom"/>
</dbReference>
<accession>A0A9E8RVF5</accession>
<gene>
    <name evidence="2" type="primary">tsaB</name>
    <name evidence="2" type="ORF">OE104_11730</name>
</gene>
<evidence type="ECO:0000313" key="3">
    <source>
        <dbReference type="Proteomes" id="UP001164718"/>
    </source>
</evidence>
<proteinExistence type="predicted"/>
<dbReference type="RefSeq" id="WP_275417021.1">
    <property type="nucleotide sequence ID" value="NZ_CP106878.1"/>
</dbReference>
<feature type="domain" description="Gcp-like" evidence="1">
    <location>
        <begin position="24"/>
        <end position="224"/>
    </location>
</feature>
<dbReference type="InterPro" id="IPR043129">
    <property type="entry name" value="ATPase_NBD"/>
</dbReference>
<keyword evidence="2" id="KW-0808">Transferase</keyword>
<organism evidence="2 3">
    <name type="scientific">Fervidibacillus albus</name>
    <dbReference type="NCBI Taxonomy" id="2980026"/>
    <lineage>
        <taxon>Bacteria</taxon>
        <taxon>Bacillati</taxon>
        <taxon>Bacillota</taxon>
        <taxon>Bacilli</taxon>
        <taxon>Bacillales</taxon>
        <taxon>Bacillaceae</taxon>
        <taxon>Fervidibacillus</taxon>
    </lineage>
</organism>
<dbReference type="GO" id="GO:0002949">
    <property type="term" value="P:tRNA threonylcarbamoyladenosine modification"/>
    <property type="evidence" value="ECO:0007669"/>
    <property type="project" value="InterPro"/>
</dbReference>
<keyword evidence="3" id="KW-1185">Reference proteome</keyword>
<dbReference type="Gene3D" id="3.30.420.40">
    <property type="match status" value="2"/>
</dbReference>
<dbReference type="EMBL" id="CP106878">
    <property type="protein sequence ID" value="WAA09239.1"/>
    <property type="molecule type" value="Genomic_DNA"/>
</dbReference>
<dbReference type="SUPFAM" id="SSF53067">
    <property type="entry name" value="Actin-like ATPase domain"/>
    <property type="match status" value="2"/>
</dbReference>
<dbReference type="Proteomes" id="UP001164718">
    <property type="component" value="Chromosome"/>
</dbReference>
<dbReference type="CDD" id="cd24032">
    <property type="entry name" value="ASKHA_NBD_TsaB"/>
    <property type="match status" value="1"/>
</dbReference>
<dbReference type="PANTHER" id="PTHR11735">
    <property type="entry name" value="TRNA N6-ADENOSINE THREONYLCARBAMOYLTRANSFERASE"/>
    <property type="match status" value="1"/>
</dbReference>